<dbReference type="Pfam" id="PF01206">
    <property type="entry name" value="TusA"/>
    <property type="match status" value="1"/>
</dbReference>
<proteinExistence type="predicted"/>
<dbReference type="Gene3D" id="3.30.110.40">
    <property type="entry name" value="TusA-like domain"/>
    <property type="match status" value="1"/>
</dbReference>
<dbReference type="InterPro" id="IPR036868">
    <property type="entry name" value="TusA-like_sf"/>
</dbReference>
<dbReference type="PROSITE" id="PS01148">
    <property type="entry name" value="UPF0033"/>
    <property type="match status" value="1"/>
</dbReference>
<protein>
    <submittedName>
        <fullName evidence="2">Sulfurtransferase TusA family protein</fullName>
    </submittedName>
</protein>
<dbReference type="CDD" id="cd00291">
    <property type="entry name" value="SirA_YedF_YeeD"/>
    <property type="match status" value="1"/>
</dbReference>
<organism evidence="2 3">
    <name type="scientific">Acetobacter suratthaniensis</name>
    <dbReference type="NCBI Taxonomy" id="1502841"/>
    <lineage>
        <taxon>Bacteria</taxon>
        <taxon>Pseudomonadati</taxon>
        <taxon>Pseudomonadota</taxon>
        <taxon>Alphaproteobacteria</taxon>
        <taxon>Acetobacterales</taxon>
        <taxon>Acetobacteraceae</taxon>
        <taxon>Acetobacter</taxon>
    </lineage>
</organism>
<evidence type="ECO:0000313" key="3">
    <source>
        <dbReference type="Proteomes" id="UP000664399"/>
    </source>
</evidence>
<dbReference type="Proteomes" id="UP000664399">
    <property type="component" value="Unassembled WGS sequence"/>
</dbReference>
<name>A0ABS3LKA0_9PROT</name>
<accession>A0ABS3LKA0</accession>
<dbReference type="RefSeq" id="WP_207853864.1">
    <property type="nucleotide sequence ID" value="NZ_JAFVMG010000004.1"/>
</dbReference>
<gene>
    <name evidence="2" type="ORF">J2D75_05985</name>
</gene>
<dbReference type="SUPFAM" id="SSF64307">
    <property type="entry name" value="SirA-like"/>
    <property type="match status" value="1"/>
</dbReference>
<sequence>MAAVTDQGACTPVIVELDITADTCPLTFVRTRLALDGMAHGGVLVVRLKGEEPHRNVGRSVRALGHAIVSEVAHADGSMVLIIRKKTG</sequence>
<keyword evidence="3" id="KW-1185">Reference proteome</keyword>
<feature type="domain" description="UPF0033" evidence="1">
    <location>
        <begin position="17"/>
        <end position="41"/>
    </location>
</feature>
<dbReference type="EMBL" id="JAFVMG010000004">
    <property type="protein sequence ID" value="MBO1328025.1"/>
    <property type="molecule type" value="Genomic_DNA"/>
</dbReference>
<comment type="caution">
    <text evidence="2">The sequence shown here is derived from an EMBL/GenBank/DDBJ whole genome shotgun (WGS) entry which is preliminary data.</text>
</comment>
<reference evidence="2 3" key="1">
    <citation type="submission" date="2021-03" db="EMBL/GenBank/DDBJ databases">
        <title>The complete genome sequence of Acetobacter suratthaniensis TBRC 1719.</title>
        <authorList>
            <person name="Charoenyingcharoen P."/>
            <person name="Yukphan P."/>
        </authorList>
    </citation>
    <scope>NUCLEOTIDE SEQUENCE [LARGE SCALE GENOMIC DNA]</scope>
    <source>
        <strain evidence="2 3">TBRC 1719</strain>
    </source>
</reference>
<evidence type="ECO:0000313" key="2">
    <source>
        <dbReference type="EMBL" id="MBO1328025.1"/>
    </source>
</evidence>
<dbReference type="InterPro" id="IPR001455">
    <property type="entry name" value="TusA-like"/>
</dbReference>
<evidence type="ECO:0000259" key="1">
    <source>
        <dbReference type="PROSITE" id="PS01148"/>
    </source>
</evidence>